<evidence type="ECO:0000313" key="8">
    <source>
        <dbReference type="Proteomes" id="UP000050509"/>
    </source>
</evidence>
<reference evidence="7 8" key="1">
    <citation type="submission" date="2015-09" db="EMBL/GenBank/DDBJ databases">
        <title>Draft genome sequence of Kouleothrix aurantiaca JCM 19913.</title>
        <authorList>
            <person name="Hemp J."/>
        </authorList>
    </citation>
    <scope>NUCLEOTIDE SEQUENCE [LARGE SCALE GENOMIC DNA]</scope>
    <source>
        <strain evidence="7 8">COM-B</strain>
    </source>
</reference>
<dbReference type="GO" id="GO:0004222">
    <property type="term" value="F:metalloendopeptidase activity"/>
    <property type="evidence" value="ECO:0007669"/>
    <property type="project" value="InterPro"/>
</dbReference>
<dbReference type="Gene3D" id="3.10.170.10">
    <property type="match status" value="1"/>
</dbReference>
<evidence type="ECO:0000256" key="3">
    <source>
        <dbReference type="ARBA" id="ARBA00022723"/>
    </source>
</evidence>
<evidence type="ECO:0000256" key="2">
    <source>
        <dbReference type="ARBA" id="ARBA00022670"/>
    </source>
</evidence>
<dbReference type="Pfam" id="PF02128">
    <property type="entry name" value="Peptidase_M36"/>
    <property type="match status" value="1"/>
</dbReference>
<gene>
    <name evidence="7" type="ORF">SE17_22940</name>
</gene>
<keyword evidence="5" id="KW-0862">Zinc</keyword>
<keyword evidence="8" id="KW-1185">Reference proteome</keyword>
<dbReference type="InterPro" id="IPR050371">
    <property type="entry name" value="Fungal_virulence_M36"/>
</dbReference>
<comment type="caution">
    <text evidence="7">The sequence shown here is derived from an EMBL/GenBank/DDBJ whole genome shotgun (WGS) entry which is preliminary data.</text>
</comment>
<keyword evidence="2" id="KW-0645">Protease</keyword>
<dbReference type="GO" id="GO:0008270">
    <property type="term" value="F:zinc ion binding"/>
    <property type="evidence" value="ECO:0007669"/>
    <property type="project" value="InterPro"/>
</dbReference>
<evidence type="ECO:0000256" key="6">
    <source>
        <dbReference type="ARBA" id="ARBA00023049"/>
    </source>
</evidence>
<dbReference type="Proteomes" id="UP000050509">
    <property type="component" value="Unassembled WGS sequence"/>
</dbReference>
<proteinExistence type="predicted"/>
<dbReference type="EMBL" id="LJCR01001053">
    <property type="protein sequence ID" value="KPV51136.1"/>
    <property type="molecule type" value="Genomic_DNA"/>
</dbReference>
<name>A0A0P9D7A3_9CHLR</name>
<dbReference type="SUPFAM" id="SSF55486">
    <property type="entry name" value="Metalloproteases ('zincins'), catalytic domain"/>
    <property type="match status" value="1"/>
</dbReference>
<comment type="cofactor">
    <cofactor evidence="1">
        <name>Zn(2+)</name>
        <dbReference type="ChEBI" id="CHEBI:29105"/>
    </cofactor>
</comment>
<dbReference type="PANTHER" id="PTHR33478:SF1">
    <property type="entry name" value="EXTRACELLULAR METALLOPROTEINASE MEP"/>
    <property type="match status" value="1"/>
</dbReference>
<organism evidence="7 8">
    <name type="scientific">Kouleothrix aurantiaca</name>
    <dbReference type="NCBI Taxonomy" id="186479"/>
    <lineage>
        <taxon>Bacteria</taxon>
        <taxon>Bacillati</taxon>
        <taxon>Chloroflexota</taxon>
        <taxon>Chloroflexia</taxon>
        <taxon>Chloroflexales</taxon>
        <taxon>Roseiflexineae</taxon>
        <taxon>Roseiflexaceae</taxon>
        <taxon>Kouleothrix</taxon>
    </lineage>
</organism>
<keyword evidence="6" id="KW-0482">Metalloprotease</keyword>
<dbReference type="AlphaFoldDB" id="A0A0P9D7A3"/>
<dbReference type="PANTHER" id="PTHR33478">
    <property type="entry name" value="EXTRACELLULAR METALLOPROTEINASE MEP"/>
    <property type="match status" value="1"/>
</dbReference>
<evidence type="ECO:0008006" key="9">
    <source>
        <dbReference type="Google" id="ProtNLM"/>
    </source>
</evidence>
<protein>
    <recommendedName>
        <fullName evidence="9">Peptidase M36</fullName>
    </recommendedName>
</protein>
<accession>A0A0P9D7A3</accession>
<evidence type="ECO:0000256" key="5">
    <source>
        <dbReference type="ARBA" id="ARBA00022833"/>
    </source>
</evidence>
<dbReference type="GO" id="GO:0006508">
    <property type="term" value="P:proteolysis"/>
    <property type="evidence" value="ECO:0007669"/>
    <property type="project" value="UniProtKB-KW"/>
</dbReference>
<keyword evidence="4" id="KW-0378">Hydrolase</keyword>
<evidence type="ECO:0000256" key="1">
    <source>
        <dbReference type="ARBA" id="ARBA00001947"/>
    </source>
</evidence>
<feature type="non-terminal residue" evidence="7">
    <location>
        <position position="1"/>
    </location>
</feature>
<dbReference type="InterPro" id="IPR001842">
    <property type="entry name" value="Peptidase_M36"/>
</dbReference>
<keyword evidence="3" id="KW-0479">Metal-binding</keyword>
<sequence>LAARANASAATVAPADAVRSAAAALGLSVAGKLVQSAGAAPGSYIVGGAGFAQHDIPVRPIYVPRPDGQVRLAWDMEIQPAGSADYWRMSADALTGQVLARENWTLSERFAADAQPETYAVFAAPLRNPLGGPRTERSAPADALASPFGWHDVNGADGAEFTTTWGNNAQAYADLDGIDGFSGGDFLPDGGASRVFTAALDLSQAPSSYRAAATTNLFYWANTIHDVMYHYGFDEAAGNFQQNTYGRGGAGGQQRGDNLLALVQGGDDNA</sequence>
<evidence type="ECO:0000313" key="7">
    <source>
        <dbReference type="EMBL" id="KPV51136.1"/>
    </source>
</evidence>
<dbReference type="GO" id="GO:0005615">
    <property type="term" value="C:extracellular space"/>
    <property type="evidence" value="ECO:0007669"/>
    <property type="project" value="InterPro"/>
</dbReference>
<evidence type="ECO:0000256" key="4">
    <source>
        <dbReference type="ARBA" id="ARBA00022801"/>
    </source>
</evidence>